<evidence type="ECO:0008006" key="4">
    <source>
        <dbReference type="Google" id="ProtNLM"/>
    </source>
</evidence>
<evidence type="ECO:0000313" key="2">
    <source>
        <dbReference type="EMBL" id="KIP87891.1"/>
    </source>
</evidence>
<sequence length="203" mass="22154">MNTHITGLARKRLRWVGILAAMLAWGMGAIEFISYVAIWVSDRNGMLTVILSAFANGVSPLLDPFTDAGEVWINPGLMLSPLSAALIIVLDALPQVLVAYMLWLTGVFFLRLSRGETWTDRNVRMLWIIGVLCIISPATFPIALTLQSLALSIDLPAGERIVHVSAGMSSYAASEVVKGILLCSFSTIMRDAKVLSDEQSQYI</sequence>
<feature type="transmembrane region" description="Helical" evidence="1">
    <location>
        <begin position="125"/>
        <end position="146"/>
    </location>
</feature>
<protein>
    <recommendedName>
        <fullName evidence="4">DUF2975 domain-containing protein</fullName>
    </recommendedName>
</protein>
<evidence type="ECO:0000313" key="3">
    <source>
        <dbReference type="Proteomes" id="UP000032068"/>
    </source>
</evidence>
<reference evidence="2 3" key="1">
    <citation type="submission" date="2014-12" db="EMBL/GenBank/DDBJ databases">
        <title>16Stimator: statistical estimation of ribosomal gene copy numbers from draft genome assemblies.</title>
        <authorList>
            <person name="Perisin M.A."/>
            <person name="Vetter M."/>
            <person name="Gilbert J.A."/>
            <person name="Bergelson J."/>
        </authorList>
    </citation>
    <scope>NUCLEOTIDE SEQUENCE [LARGE SCALE GENOMIC DNA]</scope>
    <source>
        <strain evidence="2 3">MEJ086</strain>
    </source>
</reference>
<keyword evidence="1" id="KW-1133">Transmembrane helix</keyword>
<dbReference type="OrthoDB" id="6455585at2"/>
<dbReference type="Proteomes" id="UP000032068">
    <property type="component" value="Unassembled WGS sequence"/>
</dbReference>
<gene>
    <name evidence="2" type="ORF">RU08_25820</name>
</gene>
<dbReference type="EMBL" id="JXQW01000124">
    <property type="protein sequence ID" value="KIP87891.1"/>
    <property type="molecule type" value="Genomic_DNA"/>
</dbReference>
<name>A0A0D0JMC6_9PSED</name>
<keyword evidence="1" id="KW-0472">Membrane</keyword>
<evidence type="ECO:0000256" key="1">
    <source>
        <dbReference type="SAM" id="Phobius"/>
    </source>
</evidence>
<feature type="transmembrane region" description="Helical" evidence="1">
    <location>
        <begin position="82"/>
        <end position="104"/>
    </location>
</feature>
<feature type="transmembrane region" description="Helical" evidence="1">
    <location>
        <begin position="15"/>
        <end position="38"/>
    </location>
</feature>
<organism evidence="2 3">
    <name type="scientific">Pseudomonas fulva</name>
    <dbReference type="NCBI Taxonomy" id="47880"/>
    <lineage>
        <taxon>Bacteria</taxon>
        <taxon>Pseudomonadati</taxon>
        <taxon>Pseudomonadota</taxon>
        <taxon>Gammaproteobacteria</taxon>
        <taxon>Pseudomonadales</taxon>
        <taxon>Pseudomonadaceae</taxon>
        <taxon>Pseudomonas</taxon>
    </lineage>
</organism>
<dbReference type="RefSeq" id="WP_042556755.1">
    <property type="nucleotide sequence ID" value="NZ_JXQW01000124.1"/>
</dbReference>
<comment type="caution">
    <text evidence="2">The sequence shown here is derived from an EMBL/GenBank/DDBJ whole genome shotgun (WGS) entry which is preliminary data.</text>
</comment>
<proteinExistence type="predicted"/>
<accession>A0A0D0JMC6</accession>
<dbReference type="AlphaFoldDB" id="A0A0D0JMC6"/>
<keyword evidence="1" id="KW-0812">Transmembrane</keyword>